<evidence type="ECO:0000259" key="22">
    <source>
        <dbReference type="PROSITE" id="PS50113"/>
    </source>
</evidence>
<dbReference type="SMART" id="SM00387">
    <property type="entry name" value="HATPase_c"/>
    <property type="match status" value="1"/>
</dbReference>
<dbReference type="Pfam" id="PF02518">
    <property type="entry name" value="HATPase_c"/>
    <property type="match status" value="1"/>
</dbReference>
<sequence>MPSRPLIACLCGILAVLALGSTARAESIQARHYSLLSRSEPTDIQLSLNTAQRRWVEGKKELVLGTSAPDYPPFDITASGHDYEGVTADVAGILGKVLDLPVRVDRFASRQDAVKALSLGQIDLLGSANGFEAATPGVVLSRPYAVDQPVLVTRENESRPLDTGLDGLRLSMVYHYLPLAEVKANYPNATIKSYPSYQNALNAVAFDQADVFLGDTISTHYLINQGHLQNIKMANFGKHEPVGFSFAVQQSNRTLLQLINTTLDSIPNNTREDIFKRWSAGSDVLLTDRKLQLSQREERWLSRHPVVRVVVNETAAPLTFFDSAGNFRGIAADLLELIRLRTGLRFEVQRANGISEMIDRLNQRQADVIAAITPSQRRESTLTLSRPYLENSYVLLTRNGANQPTSLEQLQGRRVAVTRDSPLADSVRERFPAIQLVETESTFYSTSMLISGQVDAVITTLINANYSLLSLRGLAIRGSVGVESANFSMATSKGAQELASILDKALLSIAPEELGIINSRWRGYSTESDAYWSKYHGLVLKIVLGTSLLLLLSLAWNAWMRRQIKQREAAEKALGDQLEFMRTLLNGTPHPMYVRDREGLLQSCNDSYLQAVQLTLDEVLGLRIQEGPLGDNCHASQIQADYQQVMREGVPLIVDRPLLLNNKPMTIYHWILPFRDSLGEVQGIIGGWIDISERRQLIQDLYQAKQQADDANRAKSTFLATISHEIRTPMNAILGMLELALEKANQAQLDRPAIEVAYNSATDLLALIGDILDIARIESGHMTLAPEQVNLAELVESVGRVFDGLARQKNLSLIIRIAPAAHCDAMLDPLRFKQILSNLVSNAIKFTEHGQIIIDLQLESGSEPGLATLALTVKDSGIGIREQDQQNLFLPFAQASPDGKQARSSTGLGLSISRDLCQLMGGHLTLDSVFGLGTSVHINMPLTVTASQASTPLPGPQPCIAVAALNVLVVDDHPANLLLLAQQLDYLGLQHCSASNGVEGLEQWRQQAFDVLILDCNMPDINGYQLAQCVRGEETARQWPRCTILGYTANAQPEVRAQCKRAGMDDCLLKPISLKALGQRLGEVQPLPLRQGFDHSHLFDLQALAPVVGNNPADLQALLKQLKLSFGQDRLALEKLDPARHTEALKDEAHRILGAARIIQANTLIDACEQLETGCQVCAPTSTLAHRQQQVTAAMAAVEQALEQHLQKTGLPGASAQAS</sequence>
<comment type="subcellular location">
    <subcellularLocation>
        <location evidence="2">Cell inner membrane</location>
        <topology evidence="2">Multi-pass membrane protein</topology>
    </subcellularLocation>
</comment>
<dbReference type="GO" id="GO:0000155">
    <property type="term" value="F:phosphorelay sensor kinase activity"/>
    <property type="evidence" value="ECO:0007669"/>
    <property type="project" value="InterPro"/>
</dbReference>
<dbReference type="SUPFAM" id="SSF53850">
    <property type="entry name" value="Periplasmic binding protein-like II"/>
    <property type="match status" value="2"/>
</dbReference>
<dbReference type="InterPro" id="IPR001638">
    <property type="entry name" value="Solute-binding_3/MltF_N"/>
</dbReference>
<evidence type="ECO:0000256" key="15">
    <source>
        <dbReference type="ARBA" id="ARBA00023136"/>
    </source>
</evidence>
<dbReference type="InterPro" id="IPR008207">
    <property type="entry name" value="Sig_transdc_His_kin_Hpt_dom"/>
</dbReference>
<dbReference type="SUPFAM" id="SSF47226">
    <property type="entry name" value="Histidine-containing phosphotransfer domain, HPT domain"/>
    <property type="match status" value="1"/>
</dbReference>
<evidence type="ECO:0000256" key="3">
    <source>
        <dbReference type="ARBA" id="ARBA00012438"/>
    </source>
</evidence>
<evidence type="ECO:0000256" key="6">
    <source>
        <dbReference type="ARBA" id="ARBA00022553"/>
    </source>
</evidence>
<feature type="domain" description="PAS" evidence="21">
    <location>
        <begin position="577"/>
        <end position="621"/>
    </location>
</feature>
<evidence type="ECO:0000256" key="5">
    <source>
        <dbReference type="ARBA" id="ARBA00022519"/>
    </source>
</evidence>
<dbReference type="InterPro" id="IPR003661">
    <property type="entry name" value="HisK_dim/P_dom"/>
</dbReference>
<keyword evidence="4" id="KW-1003">Cell membrane</keyword>
<accession>A0A443ZH21</accession>
<dbReference type="InterPro" id="IPR049870">
    <property type="entry name" value="BvgS-like_periplasmic1"/>
</dbReference>
<dbReference type="InterPro" id="IPR000700">
    <property type="entry name" value="PAS-assoc_C"/>
</dbReference>
<dbReference type="SUPFAM" id="SSF47384">
    <property type="entry name" value="Homodimeric domain of signal transducing histidine kinase"/>
    <property type="match status" value="1"/>
</dbReference>
<comment type="caution">
    <text evidence="24">The sequence shown here is derived from an EMBL/GenBank/DDBJ whole genome shotgun (WGS) entry which is preliminary data.</text>
</comment>
<feature type="signal peptide" evidence="18">
    <location>
        <begin position="1"/>
        <end position="25"/>
    </location>
</feature>
<evidence type="ECO:0000256" key="8">
    <source>
        <dbReference type="ARBA" id="ARBA00022692"/>
    </source>
</evidence>
<dbReference type="InterPro" id="IPR004358">
    <property type="entry name" value="Sig_transdc_His_kin-like_C"/>
</dbReference>
<protein>
    <recommendedName>
        <fullName evidence="3">histidine kinase</fullName>
        <ecNumber evidence="3">2.7.13.3</ecNumber>
    </recommendedName>
</protein>
<dbReference type="InterPro" id="IPR036890">
    <property type="entry name" value="HATPase_C_sf"/>
</dbReference>
<evidence type="ECO:0000256" key="2">
    <source>
        <dbReference type="ARBA" id="ARBA00004429"/>
    </source>
</evidence>
<dbReference type="EC" id="2.7.13.3" evidence="3"/>
<keyword evidence="9 18" id="KW-0732">Signal</keyword>
<dbReference type="InterPro" id="IPR001789">
    <property type="entry name" value="Sig_transdc_resp-reg_receiver"/>
</dbReference>
<dbReference type="Gene3D" id="3.30.450.20">
    <property type="entry name" value="PAS domain"/>
    <property type="match status" value="1"/>
</dbReference>
<keyword evidence="8" id="KW-0812">Transmembrane</keyword>
<evidence type="ECO:0000259" key="23">
    <source>
        <dbReference type="PROSITE" id="PS50894"/>
    </source>
</evidence>
<dbReference type="CDD" id="cd17546">
    <property type="entry name" value="REC_hyHK_CKI1_RcsC-like"/>
    <property type="match status" value="1"/>
</dbReference>
<dbReference type="SMART" id="SM00091">
    <property type="entry name" value="PAS"/>
    <property type="match status" value="1"/>
</dbReference>
<keyword evidence="12" id="KW-0067">ATP-binding</keyword>
<dbReference type="InterPro" id="IPR036097">
    <property type="entry name" value="HisK_dim/P_sf"/>
</dbReference>
<dbReference type="STRING" id="237609.PSAKL28_15970"/>
<dbReference type="Pfam" id="PF00072">
    <property type="entry name" value="Response_reg"/>
    <property type="match status" value="1"/>
</dbReference>
<dbReference type="SMART" id="SM00448">
    <property type="entry name" value="REC"/>
    <property type="match status" value="1"/>
</dbReference>
<dbReference type="CDD" id="cd00130">
    <property type="entry name" value="PAS"/>
    <property type="match status" value="1"/>
</dbReference>
<name>A0A443ZH21_9PSED</name>
<dbReference type="SUPFAM" id="SSF55874">
    <property type="entry name" value="ATPase domain of HSP90 chaperone/DNA topoisomerase II/histidine kinase"/>
    <property type="match status" value="1"/>
</dbReference>
<feature type="modified residue" description="4-aspartylphosphate" evidence="17">
    <location>
        <position position="1015"/>
    </location>
</feature>
<dbReference type="PROSITE" id="PS50112">
    <property type="entry name" value="PAS"/>
    <property type="match status" value="1"/>
</dbReference>
<dbReference type="InterPro" id="IPR000014">
    <property type="entry name" value="PAS"/>
</dbReference>
<dbReference type="GO" id="GO:0005886">
    <property type="term" value="C:plasma membrane"/>
    <property type="evidence" value="ECO:0007669"/>
    <property type="project" value="UniProtKB-SubCell"/>
</dbReference>
<dbReference type="PROSITE" id="PS50894">
    <property type="entry name" value="HPT"/>
    <property type="match status" value="1"/>
</dbReference>
<dbReference type="Proteomes" id="UP000288983">
    <property type="component" value="Unassembled WGS sequence"/>
</dbReference>
<dbReference type="Pfam" id="PF08448">
    <property type="entry name" value="PAS_4"/>
    <property type="match status" value="1"/>
</dbReference>
<evidence type="ECO:0000256" key="11">
    <source>
        <dbReference type="ARBA" id="ARBA00022777"/>
    </source>
</evidence>
<dbReference type="InterPro" id="IPR003594">
    <property type="entry name" value="HATPase_dom"/>
</dbReference>
<feature type="chain" id="PRO_5019441533" description="histidine kinase" evidence="18">
    <location>
        <begin position="26"/>
        <end position="1219"/>
    </location>
</feature>
<keyword evidence="5" id="KW-0997">Cell inner membrane</keyword>
<evidence type="ECO:0000259" key="19">
    <source>
        <dbReference type="PROSITE" id="PS50109"/>
    </source>
</evidence>
<evidence type="ECO:0000256" key="4">
    <source>
        <dbReference type="ARBA" id="ARBA00022475"/>
    </source>
</evidence>
<dbReference type="GO" id="GO:0005524">
    <property type="term" value="F:ATP binding"/>
    <property type="evidence" value="ECO:0007669"/>
    <property type="project" value="UniProtKB-KW"/>
</dbReference>
<dbReference type="PANTHER" id="PTHR43047:SF72">
    <property type="entry name" value="OSMOSENSING HISTIDINE PROTEIN KINASE SLN1"/>
    <property type="match status" value="1"/>
</dbReference>
<evidence type="ECO:0000256" key="18">
    <source>
        <dbReference type="SAM" id="SignalP"/>
    </source>
</evidence>
<keyword evidence="10" id="KW-0547">Nucleotide-binding</keyword>
<evidence type="ECO:0000256" key="9">
    <source>
        <dbReference type="ARBA" id="ARBA00022729"/>
    </source>
</evidence>
<dbReference type="PROSITE" id="PS50113">
    <property type="entry name" value="PAC"/>
    <property type="match status" value="1"/>
</dbReference>
<evidence type="ECO:0000256" key="17">
    <source>
        <dbReference type="PROSITE-ProRule" id="PRU00169"/>
    </source>
</evidence>
<evidence type="ECO:0000256" key="13">
    <source>
        <dbReference type="ARBA" id="ARBA00022989"/>
    </source>
</evidence>
<keyword evidence="11 24" id="KW-0418">Kinase</keyword>
<feature type="modified residue" description="Phosphohistidine" evidence="16">
    <location>
        <position position="1150"/>
    </location>
</feature>
<dbReference type="GO" id="GO:0009927">
    <property type="term" value="F:histidine phosphotransfer kinase activity"/>
    <property type="evidence" value="ECO:0007669"/>
    <property type="project" value="TreeGrafter"/>
</dbReference>
<dbReference type="Pfam" id="PF00497">
    <property type="entry name" value="SBP_bac_3"/>
    <property type="match status" value="2"/>
</dbReference>
<dbReference type="PANTHER" id="PTHR43047">
    <property type="entry name" value="TWO-COMPONENT HISTIDINE PROTEIN KINASE"/>
    <property type="match status" value="1"/>
</dbReference>
<keyword evidence="15" id="KW-0472">Membrane</keyword>
<evidence type="ECO:0000256" key="10">
    <source>
        <dbReference type="ARBA" id="ARBA00022741"/>
    </source>
</evidence>
<dbReference type="Pfam" id="PF00512">
    <property type="entry name" value="HisKA"/>
    <property type="match status" value="1"/>
</dbReference>
<dbReference type="InterPro" id="IPR011006">
    <property type="entry name" value="CheY-like_superfamily"/>
</dbReference>
<feature type="domain" description="Histidine kinase" evidence="19">
    <location>
        <begin position="721"/>
        <end position="944"/>
    </location>
</feature>
<comment type="catalytic activity">
    <reaction evidence="1">
        <text>ATP + protein L-histidine = ADP + protein N-phospho-L-histidine.</text>
        <dbReference type="EC" id="2.7.13.3"/>
    </reaction>
</comment>
<evidence type="ECO:0000313" key="25">
    <source>
        <dbReference type="Proteomes" id="UP000288983"/>
    </source>
</evidence>
<dbReference type="InterPro" id="IPR013656">
    <property type="entry name" value="PAS_4"/>
</dbReference>
<dbReference type="PROSITE" id="PS50110">
    <property type="entry name" value="RESPONSE_REGULATORY"/>
    <property type="match status" value="1"/>
</dbReference>
<dbReference type="CDD" id="cd13707">
    <property type="entry name" value="PBP2_BvgS_D2"/>
    <property type="match status" value="1"/>
</dbReference>
<dbReference type="InterPro" id="IPR005467">
    <property type="entry name" value="His_kinase_dom"/>
</dbReference>
<feature type="domain" description="HPt" evidence="23">
    <location>
        <begin position="1111"/>
        <end position="1209"/>
    </location>
</feature>
<dbReference type="CDD" id="cd16922">
    <property type="entry name" value="HATPase_EvgS-ArcB-TorS-like"/>
    <property type="match status" value="1"/>
</dbReference>
<evidence type="ECO:0000256" key="14">
    <source>
        <dbReference type="ARBA" id="ARBA00023012"/>
    </source>
</evidence>
<dbReference type="Gene3D" id="1.20.120.160">
    <property type="entry name" value="HPT domain"/>
    <property type="match status" value="1"/>
</dbReference>
<dbReference type="AlphaFoldDB" id="A0A443ZH21"/>
<dbReference type="SUPFAM" id="SSF52172">
    <property type="entry name" value="CheY-like"/>
    <property type="match status" value="1"/>
</dbReference>
<keyword evidence="6 17" id="KW-0597">Phosphoprotein</keyword>
<dbReference type="InterPro" id="IPR035965">
    <property type="entry name" value="PAS-like_dom_sf"/>
</dbReference>
<dbReference type="CDD" id="cd13705">
    <property type="entry name" value="PBP2_BvgS_D1"/>
    <property type="match status" value="1"/>
</dbReference>
<evidence type="ECO:0000256" key="16">
    <source>
        <dbReference type="PROSITE-ProRule" id="PRU00110"/>
    </source>
</evidence>
<dbReference type="InterPro" id="IPR049871">
    <property type="entry name" value="BvgS-like_periplasmic2"/>
</dbReference>
<organism evidence="24 25">
    <name type="scientific">Pseudomonas alkylphenolica</name>
    <dbReference type="NCBI Taxonomy" id="237609"/>
    <lineage>
        <taxon>Bacteria</taxon>
        <taxon>Pseudomonadati</taxon>
        <taxon>Pseudomonadota</taxon>
        <taxon>Gammaproteobacteria</taxon>
        <taxon>Pseudomonadales</taxon>
        <taxon>Pseudomonadaceae</taxon>
        <taxon>Pseudomonas</taxon>
    </lineage>
</organism>
<dbReference type="SMART" id="SM00388">
    <property type="entry name" value="HisKA"/>
    <property type="match status" value="1"/>
</dbReference>
<dbReference type="CDD" id="cd00082">
    <property type="entry name" value="HisKA"/>
    <property type="match status" value="1"/>
</dbReference>
<dbReference type="SMART" id="SM00062">
    <property type="entry name" value="PBPb"/>
    <property type="match status" value="2"/>
</dbReference>
<proteinExistence type="predicted"/>
<dbReference type="Gene3D" id="1.10.287.130">
    <property type="match status" value="1"/>
</dbReference>
<evidence type="ECO:0000256" key="1">
    <source>
        <dbReference type="ARBA" id="ARBA00000085"/>
    </source>
</evidence>
<gene>
    <name evidence="24" type="ORF">DM813_25435</name>
</gene>
<dbReference type="Gene3D" id="3.40.50.2300">
    <property type="match status" value="1"/>
</dbReference>
<evidence type="ECO:0000259" key="21">
    <source>
        <dbReference type="PROSITE" id="PS50112"/>
    </source>
</evidence>
<keyword evidence="7" id="KW-0808">Transferase</keyword>
<dbReference type="InterPro" id="IPR036641">
    <property type="entry name" value="HPT_dom_sf"/>
</dbReference>
<evidence type="ECO:0000256" key="7">
    <source>
        <dbReference type="ARBA" id="ARBA00022679"/>
    </source>
</evidence>
<feature type="domain" description="PAC" evidence="22">
    <location>
        <begin position="648"/>
        <end position="703"/>
    </location>
</feature>
<dbReference type="Gene3D" id="3.40.190.10">
    <property type="entry name" value="Periplasmic binding protein-like II"/>
    <property type="match status" value="4"/>
</dbReference>
<dbReference type="PRINTS" id="PR00344">
    <property type="entry name" value="BCTRLSENSOR"/>
</dbReference>
<dbReference type="Gene3D" id="3.30.565.10">
    <property type="entry name" value="Histidine kinase-like ATPase, C-terminal domain"/>
    <property type="match status" value="1"/>
</dbReference>
<feature type="domain" description="Response regulatory" evidence="20">
    <location>
        <begin position="966"/>
        <end position="1085"/>
    </location>
</feature>
<dbReference type="SUPFAM" id="SSF55785">
    <property type="entry name" value="PYP-like sensor domain (PAS domain)"/>
    <property type="match status" value="1"/>
</dbReference>
<evidence type="ECO:0000313" key="24">
    <source>
        <dbReference type="EMBL" id="RWU18015.1"/>
    </source>
</evidence>
<dbReference type="EMBL" id="QJRG01000049">
    <property type="protein sequence ID" value="RWU18015.1"/>
    <property type="molecule type" value="Genomic_DNA"/>
</dbReference>
<reference evidence="24 25" key="1">
    <citation type="submission" date="2018-06" db="EMBL/GenBank/DDBJ databases">
        <title>Bacteria isolated from soil of Wuhan.</title>
        <authorList>
            <person name="Wei X."/>
            <person name="Chunhua H."/>
        </authorList>
    </citation>
    <scope>NUCLEOTIDE SEQUENCE [LARGE SCALE GENOMIC DNA]</scope>
    <source>
        <strain evidence="25">xwS2</strain>
    </source>
</reference>
<evidence type="ECO:0000256" key="12">
    <source>
        <dbReference type="ARBA" id="ARBA00022840"/>
    </source>
</evidence>
<keyword evidence="14" id="KW-0902">Two-component regulatory system</keyword>
<keyword evidence="13" id="KW-1133">Transmembrane helix</keyword>
<dbReference type="RefSeq" id="WP_128326128.1">
    <property type="nucleotide sequence ID" value="NZ_QJRG01000049.1"/>
</dbReference>
<evidence type="ECO:0000259" key="20">
    <source>
        <dbReference type="PROSITE" id="PS50110"/>
    </source>
</evidence>
<dbReference type="PROSITE" id="PS50109">
    <property type="entry name" value="HIS_KIN"/>
    <property type="match status" value="1"/>
</dbReference>
<dbReference type="OrthoDB" id="9797243at2"/>